<name>A0ABR2ET16_9ROSI</name>
<keyword evidence="3" id="KW-1185">Reference proteome</keyword>
<organism evidence="2 3">
    <name type="scientific">Hibiscus sabdariffa</name>
    <name type="common">roselle</name>
    <dbReference type="NCBI Taxonomy" id="183260"/>
    <lineage>
        <taxon>Eukaryota</taxon>
        <taxon>Viridiplantae</taxon>
        <taxon>Streptophyta</taxon>
        <taxon>Embryophyta</taxon>
        <taxon>Tracheophyta</taxon>
        <taxon>Spermatophyta</taxon>
        <taxon>Magnoliopsida</taxon>
        <taxon>eudicotyledons</taxon>
        <taxon>Gunneridae</taxon>
        <taxon>Pentapetalae</taxon>
        <taxon>rosids</taxon>
        <taxon>malvids</taxon>
        <taxon>Malvales</taxon>
        <taxon>Malvaceae</taxon>
        <taxon>Malvoideae</taxon>
        <taxon>Hibiscus</taxon>
    </lineage>
</organism>
<proteinExistence type="predicted"/>
<dbReference type="EMBL" id="JBBPBM010000010">
    <property type="protein sequence ID" value="KAK8564995.1"/>
    <property type="molecule type" value="Genomic_DNA"/>
</dbReference>
<dbReference type="SUPFAM" id="SSF53474">
    <property type="entry name" value="alpha/beta-Hydrolases"/>
    <property type="match status" value="1"/>
</dbReference>
<dbReference type="Pfam" id="PF00561">
    <property type="entry name" value="Abhydrolase_1"/>
    <property type="match status" value="1"/>
</dbReference>
<evidence type="ECO:0000259" key="1">
    <source>
        <dbReference type="Pfam" id="PF00561"/>
    </source>
</evidence>
<comment type="caution">
    <text evidence="2">The sequence shown here is derived from an EMBL/GenBank/DDBJ whole genome shotgun (WGS) entry which is preliminary data.</text>
</comment>
<protein>
    <recommendedName>
        <fullName evidence="1">AB hydrolase-1 domain-containing protein</fullName>
    </recommendedName>
</protein>
<dbReference type="InterPro" id="IPR029058">
    <property type="entry name" value="AB_hydrolase_fold"/>
</dbReference>
<dbReference type="InterPro" id="IPR000073">
    <property type="entry name" value="AB_hydrolase_1"/>
</dbReference>
<dbReference type="Gene3D" id="3.40.50.1820">
    <property type="entry name" value="alpha/beta hydrolase"/>
    <property type="match status" value="1"/>
</dbReference>
<accession>A0ABR2ET16</accession>
<evidence type="ECO:0000313" key="2">
    <source>
        <dbReference type="EMBL" id="KAK8564995.1"/>
    </source>
</evidence>
<gene>
    <name evidence="2" type="ORF">V6N12_058571</name>
</gene>
<feature type="domain" description="AB hydrolase-1" evidence="1">
    <location>
        <begin position="186"/>
        <end position="439"/>
    </location>
</feature>
<evidence type="ECO:0000313" key="3">
    <source>
        <dbReference type="Proteomes" id="UP001472677"/>
    </source>
</evidence>
<dbReference type="PANTHER" id="PTHR43689">
    <property type="entry name" value="HYDROLASE"/>
    <property type="match status" value="1"/>
</dbReference>
<reference evidence="2 3" key="1">
    <citation type="journal article" date="2024" name="G3 (Bethesda)">
        <title>Genome assembly of Hibiscus sabdariffa L. provides insights into metabolisms of medicinal natural products.</title>
        <authorList>
            <person name="Kim T."/>
        </authorList>
    </citation>
    <scope>NUCLEOTIDE SEQUENCE [LARGE SCALE GENOMIC DNA]</scope>
    <source>
        <strain evidence="2">TK-2024</strain>
        <tissue evidence="2">Old leaves</tissue>
    </source>
</reference>
<dbReference type="PANTHER" id="PTHR43689:SF14">
    <property type="entry name" value="LYSOPHOSPHOLIPASE BODYGUARD 4-RELATED"/>
    <property type="match status" value="1"/>
</dbReference>
<dbReference type="Proteomes" id="UP001472677">
    <property type="component" value="Unassembled WGS sequence"/>
</dbReference>
<sequence>MVVAKIPTSLPLSSSILIRKWTRKCTKNLISAPNFLVFSYLDFLDSVLCVVYKYLDLLMEGEASPCYCRSKNKSDIIKGCYGNRPGDEDEGTGISETLYGRQKKLKEMIDLIEFVEKLLNKTKVFDAGYGDFKDKKKVGFNRLGNRWSDCGCDSCISWMKVDDPKLHVVVNEASSKAMGEHSNENVIFIHGILSSSSFWTKTLFPKLSESAKGDNYNMFAVDLLGHGKSPKPRDNLYTLKDHVEWIEKSVVSEFGSNSFHLVAHSMGSIIALALAAKHSKSVKSITLVAPPYFPSKDGVEFTVMNTLTPKRLWPPEAFLSSVMTWYEHLSRSVCFVLCRNHRTWEPLFKRLTGAREVNFMFMDMMKITHHSGWHTTHNVLYRGVKQMDRNLEMLMKLRKKVHVLMGTGDKSVPPDCGNQMKNKFPEVEVNNIPDAGHRSVVFNRENVVAQDLFRIWENSTSH</sequence>